<evidence type="ECO:0000313" key="1">
    <source>
        <dbReference type="EMBL" id="GAI55282.1"/>
    </source>
</evidence>
<organism evidence="1">
    <name type="scientific">marine sediment metagenome</name>
    <dbReference type="NCBI Taxonomy" id="412755"/>
    <lineage>
        <taxon>unclassified sequences</taxon>
        <taxon>metagenomes</taxon>
        <taxon>ecological metagenomes</taxon>
    </lineage>
</organism>
<protein>
    <submittedName>
        <fullName evidence="1">Uncharacterized protein</fullName>
    </submittedName>
</protein>
<sequence>MFPNDYESIRENRTEKIREKFKNNQQKKNEILSGLRITVSKNLLKEKTLYEIIAIKILKPIFQGGRKNKP</sequence>
<reference evidence="1" key="1">
    <citation type="journal article" date="2014" name="Front. Microbiol.">
        <title>High frequency of phylogenetically diverse reductive dehalogenase-homologous genes in deep subseafloor sedimentary metagenomes.</title>
        <authorList>
            <person name="Kawai M."/>
            <person name="Futagami T."/>
            <person name="Toyoda A."/>
            <person name="Takaki Y."/>
            <person name="Nishi S."/>
            <person name="Hori S."/>
            <person name="Arai W."/>
            <person name="Tsubouchi T."/>
            <person name="Morono Y."/>
            <person name="Uchiyama I."/>
            <person name="Ito T."/>
            <person name="Fujiyama A."/>
            <person name="Inagaki F."/>
            <person name="Takami H."/>
        </authorList>
    </citation>
    <scope>NUCLEOTIDE SEQUENCE</scope>
    <source>
        <strain evidence="1">Expedition CK06-06</strain>
    </source>
</reference>
<gene>
    <name evidence="1" type="ORF">S06H3_61765</name>
</gene>
<comment type="caution">
    <text evidence="1">The sequence shown here is derived from an EMBL/GenBank/DDBJ whole genome shotgun (WGS) entry which is preliminary data.</text>
</comment>
<proteinExistence type="predicted"/>
<feature type="non-terminal residue" evidence="1">
    <location>
        <position position="70"/>
    </location>
</feature>
<name>X1PG39_9ZZZZ</name>
<dbReference type="AlphaFoldDB" id="X1PG39"/>
<dbReference type="EMBL" id="BARV01040569">
    <property type="protein sequence ID" value="GAI55282.1"/>
    <property type="molecule type" value="Genomic_DNA"/>
</dbReference>
<accession>X1PG39</accession>